<dbReference type="AlphaFoldDB" id="A0AAW0FY75"/>
<evidence type="ECO:0000313" key="7">
    <source>
        <dbReference type="EMBL" id="KAK7684049.1"/>
    </source>
</evidence>
<dbReference type="GO" id="GO:0005739">
    <property type="term" value="C:mitochondrion"/>
    <property type="evidence" value="ECO:0007669"/>
    <property type="project" value="UniProtKB-SubCell"/>
</dbReference>
<dbReference type="Pfam" id="PF04568">
    <property type="entry name" value="IATP"/>
    <property type="match status" value="1"/>
</dbReference>
<accession>A0AAW0FY75</accession>
<dbReference type="EMBL" id="JASBNA010000027">
    <property type="protein sequence ID" value="KAK7684049.1"/>
    <property type="molecule type" value="Genomic_DNA"/>
</dbReference>
<keyword evidence="8" id="KW-1185">Reference proteome</keyword>
<dbReference type="GO" id="GO:0042030">
    <property type="term" value="F:ATPase inhibitor activity"/>
    <property type="evidence" value="ECO:0007669"/>
    <property type="project" value="InterPro"/>
</dbReference>
<comment type="caution">
    <text evidence="7">The sequence shown here is derived from an EMBL/GenBank/DDBJ whole genome shotgun (WGS) entry which is preliminary data.</text>
</comment>
<evidence type="ECO:0000256" key="5">
    <source>
        <dbReference type="SAM" id="Coils"/>
    </source>
</evidence>
<evidence type="ECO:0000256" key="3">
    <source>
        <dbReference type="ARBA" id="ARBA00023128"/>
    </source>
</evidence>
<feature type="compositionally biased region" description="Polar residues" evidence="6">
    <location>
        <begin position="25"/>
        <end position="35"/>
    </location>
</feature>
<gene>
    <name evidence="7" type="ORF">QCA50_012691</name>
</gene>
<comment type="function">
    <text evidence="4">Inhibits the enzyme activity of ATPase.</text>
</comment>
<evidence type="ECO:0000256" key="4">
    <source>
        <dbReference type="RuleBase" id="RU368087"/>
    </source>
</evidence>
<protein>
    <recommendedName>
        <fullName evidence="4">ATPase inhibitor, mitochondrial</fullName>
    </recommendedName>
</protein>
<keyword evidence="3" id="KW-0496">Mitochondrion</keyword>
<sequence>MMSQVIAKRAAVSARPMVRSFASSTRMMADNNSEGATGAGKDAFSDREKAQENYYIKKHEAEQLKNLREKLEKQKEAINNLETEINNLKK</sequence>
<dbReference type="InterPro" id="IPR007648">
    <property type="entry name" value="ATPase_inhibitor_mt"/>
</dbReference>
<name>A0AAW0FY75_9APHY</name>
<comment type="similarity">
    <text evidence="2 4">Belongs to the ATPase inhibitor family.</text>
</comment>
<evidence type="ECO:0000256" key="6">
    <source>
        <dbReference type="SAM" id="MobiDB-lite"/>
    </source>
</evidence>
<dbReference type="Proteomes" id="UP001385951">
    <property type="component" value="Unassembled WGS sequence"/>
</dbReference>
<comment type="subcellular location">
    <subcellularLocation>
        <location evidence="1">Mitochondrion</location>
    </subcellularLocation>
</comment>
<dbReference type="Gene3D" id="1.20.5.500">
    <property type="entry name" value="Single helix bin"/>
    <property type="match status" value="1"/>
</dbReference>
<reference evidence="7 8" key="1">
    <citation type="submission" date="2022-09" db="EMBL/GenBank/DDBJ databases">
        <authorList>
            <person name="Palmer J.M."/>
        </authorList>
    </citation>
    <scope>NUCLEOTIDE SEQUENCE [LARGE SCALE GENOMIC DNA]</scope>
    <source>
        <strain evidence="7 8">DSM 7382</strain>
    </source>
</reference>
<evidence type="ECO:0000256" key="2">
    <source>
        <dbReference type="ARBA" id="ARBA00010901"/>
    </source>
</evidence>
<evidence type="ECO:0000313" key="8">
    <source>
        <dbReference type="Proteomes" id="UP001385951"/>
    </source>
</evidence>
<dbReference type="SUPFAM" id="SSF64602">
    <property type="entry name" value="F1 ATPase inhibitor, IF1, C-terminal domain"/>
    <property type="match status" value="1"/>
</dbReference>
<evidence type="ECO:0000256" key="1">
    <source>
        <dbReference type="ARBA" id="ARBA00004173"/>
    </source>
</evidence>
<organism evidence="7 8">
    <name type="scientific">Cerrena zonata</name>
    <dbReference type="NCBI Taxonomy" id="2478898"/>
    <lineage>
        <taxon>Eukaryota</taxon>
        <taxon>Fungi</taxon>
        <taxon>Dikarya</taxon>
        <taxon>Basidiomycota</taxon>
        <taxon>Agaricomycotina</taxon>
        <taxon>Agaricomycetes</taxon>
        <taxon>Polyporales</taxon>
        <taxon>Cerrenaceae</taxon>
        <taxon>Cerrena</taxon>
    </lineage>
</organism>
<keyword evidence="5" id="KW-0175">Coiled coil</keyword>
<feature type="coiled-coil region" evidence="5">
    <location>
        <begin position="54"/>
        <end position="88"/>
    </location>
</feature>
<feature type="region of interest" description="Disordered" evidence="6">
    <location>
        <begin position="25"/>
        <end position="44"/>
    </location>
</feature>
<proteinExistence type="inferred from homology"/>